<reference evidence="1 2" key="1">
    <citation type="journal article" date="2007" name="J. Bacteriol.">
        <title>The genome sequence of avian pathogenic Escherichia coli strain O1:K1:H7 shares strong similarities with human extraintestinal pathogenic E. coli genomes.</title>
        <authorList>
            <person name="Johnson T.J."/>
            <person name="Kariyawasam S."/>
            <person name="Wannemuehler Y."/>
            <person name="Mangiamele P."/>
            <person name="Johnson S.J."/>
            <person name="Doetkott C."/>
            <person name="Skyberg J.A."/>
            <person name="Lynne A.M."/>
            <person name="Johnson J.R."/>
            <person name="Nolan L.K."/>
        </authorList>
    </citation>
    <scope>NUCLEOTIDE SEQUENCE [LARGE SCALE GENOMIC DNA]</scope>
    <source>
        <strain evidence="1">APEC O1</strain>
    </source>
</reference>
<accession>A0A0H2YW70</accession>
<evidence type="ECO:0000313" key="1">
    <source>
        <dbReference type="EMBL" id="ABI99789.1"/>
    </source>
</evidence>
<proteinExistence type="predicted"/>
<protein>
    <submittedName>
        <fullName evidence="1">Uncharacterized protein</fullName>
    </submittedName>
</protein>
<dbReference type="Proteomes" id="UP000008216">
    <property type="component" value="Chromosome"/>
</dbReference>
<dbReference type="HOGENOM" id="CLU_199651_0_0_6"/>
<dbReference type="AlphaFoldDB" id="A0A0H2YW70"/>
<evidence type="ECO:0000313" key="2">
    <source>
        <dbReference type="Proteomes" id="UP000008216"/>
    </source>
</evidence>
<dbReference type="EMBL" id="CP000468">
    <property type="protein sequence ID" value="ABI99789.1"/>
    <property type="molecule type" value="Genomic_DNA"/>
</dbReference>
<gene>
    <name evidence="1" type="ORF">APECO1_1680</name>
</gene>
<dbReference type="KEGG" id="ecv:APECO1_1680"/>
<sequence length="93" mass="10648">MWFWSDLFLYSLQEPFSYMLTVSGNEQVTIARNISGVILKLSGISSVVYLCMHSTFISQIEQVSLEFAGEIVTMKHESYLSVLYKDSVLIVER</sequence>
<keyword evidence="2" id="KW-1185">Reference proteome</keyword>
<name>A0A0H2YW70_ECOK1</name>
<organism evidence="1 2">
    <name type="scientific">Escherichia coli O1:K1 / APEC</name>
    <dbReference type="NCBI Taxonomy" id="405955"/>
    <lineage>
        <taxon>Bacteria</taxon>
        <taxon>Pseudomonadati</taxon>
        <taxon>Pseudomonadota</taxon>
        <taxon>Gammaproteobacteria</taxon>
        <taxon>Enterobacterales</taxon>
        <taxon>Enterobacteriaceae</taxon>
        <taxon>Escherichia</taxon>
    </lineage>
</organism>